<accession>A0A366FIA7</accession>
<reference evidence="1 2" key="1">
    <citation type="submission" date="2018-06" db="EMBL/GenBank/DDBJ databases">
        <title>Genomic Encyclopedia of Type Strains, Phase IV (KMG-IV): sequencing the most valuable type-strain genomes for metagenomic binning, comparative biology and taxonomic classification.</title>
        <authorList>
            <person name="Goeker M."/>
        </authorList>
    </citation>
    <scope>NUCLEOTIDE SEQUENCE [LARGE SCALE GENOMIC DNA]</scope>
    <source>
        <strain evidence="1 2">DSM 24875</strain>
    </source>
</reference>
<proteinExistence type="predicted"/>
<dbReference type="Proteomes" id="UP000253529">
    <property type="component" value="Unassembled WGS sequence"/>
</dbReference>
<evidence type="ECO:0000313" key="2">
    <source>
        <dbReference type="Proteomes" id="UP000253529"/>
    </source>
</evidence>
<sequence length="98" mass="10797">MGATWKTKWGMRRVRQDTPTIEEALIAAESLADDAASRAQIAAQLMGVPVEEVQALAAKQAARTRGRASLVAGRTRAVVVEYKRPRTMRPTINLSHKR</sequence>
<dbReference type="RefSeq" id="WP_113889401.1">
    <property type="nucleotide sequence ID" value="NZ_QNRK01000011.1"/>
</dbReference>
<dbReference type="OrthoDB" id="8447348at2"/>
<name>A0A366FIA7_9HYPH</name>
<evidence type="ECO:0000313" key="1">
    <source>
        <dbReference type="EMBL" id="RBP13856.1"/>
    </source>
</evidence>
<organism evidence="1 2">
    <name type="scientific">Roseiarcus fermentans</name>
    <dbReference type="NCBI Taxonomy" id="1473586"/>
    <lineage>
        <taxon>Bacteria</taxon>
        <taxon>Pseudomonadati</taxon>
        <taxon>Pseudomonadota</taxon>
        <taxon>Alphaproteobacteria</taxon>
        <taxon>Hyphomicrobiales</taxon>
        <taxon>Roseiarcaceae</taxon>
        <taxon>Roseiarcus</taxon>
    </lineage>
</organism>
<dbReference type="AlphaFoldDB" id="A0A366FIA7"/>
<keyword evidence="2" id="KW-1185">Reference proteome</keyword>
<dbReference type="EMBL" id="QNRK01000011">
    <property type="protein sequence ID" value="RBP13856.1"/>
    <property type="molecule type" value="Genomic_DNA"/>
</dbReference>
<comment type="caution">
    <text evidence="1">The sequence shown here is derived from an EMBL/GenBank/DDBJ whole genome shotgun (WGS) entry which is preliminary data.</text>
</comment>
<gene>
    <name evidence="1" type="ORF">DFR50_111118</name>
</gene>
<protein>
    <submittedName>
        <fullName evidence="1">Uncharacterized protein</fullName>
    </submittedName>
</protein>